<dbReference type="OMA" id="QVMPDRE"/>
<dbReference type="FunCoup" id="A0A7R8UKV5">
    <property type="interactions" value="1997"/>
</dbReference>
<evidence type="ECO:0000313" key="3">
    <source>
        <dbReference type="Proteomes" id="UP000594454"/>
    </source>
</evidence>
<dbReference type="AlphaFoldDB" id="A0A7R8UKV5"/>
<accession>A0A7R8UKV5</accession>
<dbReference type="PANTHER" id="PTHR13621">
    <property type="entry name" value="PROLINE-RICH PROTEIN PRCC"/>
    <property type="match status" value="1"/>
</dbReference>
<dbReference type="Pfam" id="PF10253">
    <property type="entry name" value="PRCC"/>
    <property type="match status" value="1"/>
</dbReference>
<dbReference type="PANTHER" id="PTHR13621:SF2">
    <property type="entry name" value="PROLINE-RICH PROTEIN PRCC"/>
    <property type="match status" value="1"/>
</dbReference>
<feature type="compositionally biased region" description="Polar residues" evidence="1">
    <location>
        <begin position="185"/>
        <end position="201"/>
    </location>
</feature>
<dbReference type="GO" id="GO:0005634">
    <property type="term" value="C:nucleus"/>
    <property type="evidence" value="ECO:0007669"/>
    <property type="project" value="TreeGrafter"/>
</dbReference>
<feature type="compositionally biased region" description="Acidic residues" evidence="1">
    <location>
        <begin position="9"/>
        <end position="20"/>
    </location>
</feature>
<evidence type="ECO:0000313" key="2">
    <source>
        <dbReference type="EMBL" id="CAD7082504.1"/>
    </source>
</evidence>
<proteinExistence type="predicted"/>
<feature type="region of interest" description="Disordered" evidence="1">
    <location>
        <begin position="288"/>
        <end position="308"/>
    </location>
</feature>
<reference evidence="2 3" key="1">
    <citation type="submission" date="2020-11" db="EMBL/GenBank/DDBJ databases">
        <authorList>
            <person name="Wallbank WR R."/>
            <person name="Pardo Diaz C."/>
            <person name="Kozak K."/>
            <person name="Martin S."/>
            <person name="Jiggins C."/>
            <person name="Moest M."/>
            <person name="Warren A I."/>
            <person name="Generalovic N T."/>
            <person name="Byers J.R.P. K."/>
            <person name="Montejo-Kovacevich G."/>
            <person name="Yen C E."/>
        </authorList>
    </citation>
    <scope>NUCLEOTIDE SEQUENCE [LARGE SCALE GENOMIC DNA]</scope>
</reference>
<keyword evidence="3" id="KW-1185">Reference proteome</keyword>
<gene>
    <name evidence="2" type="ORF">HERILL_LOCUS5535</name>
</gene>
<sequence length="416" mass="45794">MSLVAYADSSDEDSQTDNEETPSKPENLSERGLNGHISDDDDYEQSVPNLDSVLVLPTPTKKFLNLPAPSISDEATEETQEDTITPAFDKLPQPKAETGQSKVIEEDDEFLHKKEKPSEEKPPPIAPKKGPVKITIPSLSQFRDLEIDKPSTVKPSTSEAKKSSGLLGLLPKPRHEMLLQKAKDTPSTSKGASTSSVTSLIPDSVKNRANKKPATKPSKQIPQRKALVAHGSDSEDSDADGGDFFSLNTEHKLPEVSANEINAMVAKRAAQMATAASRVNEMLETKYEEPSEVENPATYDSQVPSTSHEVNFDDRAIKALVGSRAKRQKMEEMNIVELSANQVLPNQDEWLRTALASSTSYQARGVLVDEEPSPGTRRKHQITYLAHQAKANELELQAMWSANRHTRRQTQGKYGF</sequence>
<dbReference type="OrthoDB" id="206969at2759"/>
<dbReference type="InParanoid" id="A0A7R8UKV5"/>
<evidence type="ECO:0008006" key="4">
    <source>
        <dbReference type="Google" id="ProtNLM"/>
    </source>
</evidence>
<name>A0A7R8UKV5_HERIL</name>
<organism evidence="2 3">
    <name type="scientific">Hermetia illucens</name>
    <name type="common">Black soldier fly</name>
    <dbReference type="NCBI Taxonomy" id="343691"/>
    <lineage>
        <taxon>Eukaryota</taxon>
        <taxon>Metazoa</taxon>
        <taxon>Ecdysozoa</taxon>
        <taxon>Arthropoda</taxon>
        <taxon>Hexapoda</taxon>
        <taxon>Insecta</taxon>
        <taxon>Pterygota</taxon>
        <taxon>Neoptera</taxon>
        <taxon>Endopterygota</taxon>
        <taxon>Diptera</taxon>
        <taxon>Brachycera</taxon>
        <taxon>Stratiomyomorpha</taxon>
        <taxon>Stratiomyidae</taxon>
        <taxon>Hermetiinae</taxon>
        <taxon>Hermetia</taxon>
    </lineage>
</organism>
<dbReference type="Proteomes" id="UP000594454">
    <property type="component" value="Chromosome 2"/>
</dbReference>
<dbReference type="EMBL" id="LR899010">
    <property type="protein sequence ID" value="CAD7082504.1"/>
    <property type="molecule type" value="Genomic_DNA"/>
</dbReference>
<feature type="compositionally biased region" description="Polar residues" evidence="1">
    <location>
        <begin position="298"/>
        <end position="308"/>
    </location>
</feature>
<feature type="compositionally biased region" description="Basic and acidic residues" evidence="1">
    <location>
        <begin position="110"/>
        <end position="122"/>
    </location>
</feature>
<feature type="compositionally biased region" description="Basic and acidic residues" evidence="1">
    <location>
        <begin position="173"/>
        <end position="184"/>
    </location>
</feature>
<dbReference type="InterPro" id="IPR018800">
    <property type="entry name" value="PRCC"/>
</dbReference>
<feature type="region of interest" description="Disordered" evidence="1">
    <location>
        <begin position="1"/>
        <end position="247"/>
    </location>
</feature>
<evidence type="ECO:0000256" key="1">
    <source>
        <dbReference type="SAM" id="MobiDB-lite"/>
    </source>
</evidence>
<protein>
    <recommendedName>
        <fullName evidence="4">Proline-rich protein PRCC</fullName>
    </recommendedName>
</protein>